<dbReference type="Pfam" id="PF12833">
    <property type="entry name" value="HTH_18"/>
    <property type="match status" value="1"/>
</dbReference>
<sequence>MSFPKLEASKEITNNKVLYHGVCTSDYLYIAFFNRDDAITVNGVKLGYDDVFIVAPNEEIVSVLPPGVEVFVLLIKKRYLVDVLGEEEVSHIIKLSSEIRNRKVILPKIQLISKRVINIIEYSLRYNIFISPEMSLLVQDYIFKNVKLLLNKSDIYTESSLVYDKRFVIILRAFAYINLNIKSKLEVGDLARNCFCSTRTLEYAFKKVLSISPKQYLLMARLNFARFEFERKFGSSSVGQTLNKLNIENPGRFSGEYFELFHEYPKDTLKRNKTE</sequence>
<dbReference type="STRING" id="1903952.BIT28_08890"/>
<dbReference type="InterPro" id="IPR018060">
    <property type="entry name" value="HTH_AraC"/>
</dbReference>
<feature type="domain" description="HTH araC/xylS-type" evidence="3">
    <location>
        <begin position="171"/>
        <end position="271"/>
    </location>
</feature>
<keyword evidence="1" id="KW-0805">Transcription regulation</keyword>
<comment type="caution">
    <text evidence="4">The sequence shown here is derived from an EMBL/GenBank/DDBJ whole genome shotgun (WGS) entry which is preliminary data.</text>
</comment>
<gene>
    <name evidence="4" type="ORF">BIT28_08890</name>
</gene>
<keyword evidence="2" id="KW-0804">Transcription</keyword>
<accession>A0A1Q9GIM8</accession>
<evidence type="ECO:0000256" key="1">
    <source>
        <dbReference type="ARBA" id="ARBA00023015"/>
    </source>
</evidence>
<keyword evidence="5" id="KW-1185">Reference proteome</keyword>
<dbReference type="PROSITE" id="PS01124">
    <property type="entry name" value="HTH_ARAC_FAMILY_2"/>
    <property type="match status" value="1"/>
</dbReference>
<dbReference type="InterPro" id="IPR009057">
    <property type="entry name" value="Homeodomain-like_sf"/>
</dbReference>
<evidence type="ECO:0000256" key="2">
    <source>
        <dbReference type="ARBA" id="ARBA00023163"/>
    </source>
</evidence>
<dbReference type="AlphaFoldDB" id="A0A1Q9GIM8"/>
<reference evidence="4 5" key="1">
    <citation type="submission" date="2016-09" db="EMBL/GenBank/DDBJ databases">
        <title>Photobacterium proteolyticum sp. nov. a protease producing bacterium isolated from ocean sediments of Laizhou Bay.</title>
        <authorList>
            <person name="Li Y."/>
        </authorList>
    </citation>
    <scope>NUCLEOTIDE SEQUENCE [LARGE SCALE GENOMIC DNA]</scope>
    <source>
        <strain evidence="4 5">13-12</strain>
    </source>
</reference>
<proteinExistence type="predicted"/>
<protein>
    <recommendedName>
        <fullName evidence="3">HTH araC/xylS-type domain-containing protein</fullName>
    </recommendedName>
</protein>
<evidence type="ECO:0000313" key="4">
    <source>
        <dbReference type="EMBL" id="OLQ74285.1"/>
    </source>
</evidence>
<dbReference type="GO" id="GO:0003700">
    <property type="term" value="F:DNA-binding transcription factor activity"/>
    <property type="evidence" value="ECO:0007669"/>
    <property type="project" value="InterPro"/>
</dbReference>
<evidence type="ECO:0000259" key="3">
    <source>
        <dbReference type="PROSITE" id="PS01124"/>
    </source>
</evidence>
<dbReference type="GO" id="GO:0043565">
    <property type="term" value="F:sequence-specific DNA binding"/>
    <property type="evidence" value="ECO:0007669"/>
    <property type="project" value="InterPro"/>
</dbReference>
<evidence type="ECO:0000313" key="5">
    <source>
        <dbReference type="Proteomes" id="UP000186905"/>
    </source>
</evidence>
<name>A0A1Q9GIM8_9GAMM</name>
<dbReference type="Gene3D" id="1.10.10.60">
    <property type="entry name" value="Homeodomain-like"/>
    <property type="match status" value="1"/>
</dbReference>
<dbReference type="EMBL" id="MJIL01000084">
    <property type="protein sequence ID" value="OLQ74285.1"/>
    <property type="molecule type" value="Genomic_DNA"/>
</dbReference>
<dbReference type="SMART" id="SM00342">
    <property type="entry name" value="HTH_ARAC"/>
    <property type="match status" value="1"/>
</dbReference>
<dbReference type="Proteomes" id="UP000186905">
    <property type="component" value="Unassembled WGS sequence"/>
</dbReference>
<organism evidence="4 5">
    <name type="scientific">Photobacterium proteolyticum</name>
    <dbReference type="NCBI Taxonomy" id="1903952"/>
    <lineage>
        <taxon>Bacteria</taxon>
        <taxon>Pseudomonadati</taxon>
        <taxon>Pseudomonadota</taxon>
        <taxon>Gammaproteobacteria</taxon>
        <taxon>Vibrionales</taxon>
        <taxon>Vibrionaceae</taxon>
        <taxon>Photobacterium</taxon>
    </lineage>
</organism>
<dbReference type="SUPFAM" id="SSF46689">
    <property type="entry name" value="Homeodomain-like"/>
    <property type="match status" value="1"/>
</dbReference>